<feature type="transmembrane region" description="Helical" evidence="1">
    <location>
        <begin position="12"/>
        <end position="29"/>
    </location>
</feature>
<evidence type="ECO:0000313" key="3">
    <source>
        <dbReference type="EMBL" id="RLQ82656.1"/>
    </source>
</evidence>
<feature type="domain" description="VanZ-like" evidence="2">
    <location>
        <begin position="16"/>
        <end position="131"/>
    </location>
</feature>
<name>A0A3L7IWR3_9MICO</name>
<dbReference type="EMBL" id="RCWJ01000003">
    <property type="protein sequence ID" value="RLQ82656.1"/>
    <property type="molecule type" value="Genomic_DNA"/>
</dbReference>
<evidence type="ECO:0000313" key="4">
    <source>
        <dbReference type="Proteomes" id="UP000282460"/>
    </source>
</evidence>
<keyword evidence="1" id="KW-0812">Transmembrane</keyword>
<comment type="caution">
    <text evidence="3">The sequence shown here is derived from an EMBL/GenBank/DDBJ whole genome shotgun (WGS) entry which is preliminary data.</text>
</comment>
<dbReference type="Pfam" id="PF04892">
    <property type="entry name" value="VanZ"/>
    <property type="match status" value="1"/>
</dbReference>
<dbReference type="RefSeq" id="WP_121659958.1">
    <property type="nucleotide sequence ID" value="NZ_BMEK01000003.1"/>
</dbReference>
<feature type="transmembrane region" description="Helical" evidence="1">
    <location>
        <begin position="118"/>
        <end position="138"/>
    </location>
</feature>
<evidence type="ECO:0000256" key="1">
    <source>
        <dbReference type="SAM" id="Phobius"/>
    </source>
</evidence>
<proteinExistence type="predicted"/>
<accession>A0A3L7IWR3</accession>
<dbReference type="AlphaFoldDB" id="A0A3L7IWR3"/>
<protein>
    <submittedName>
        <fullName evidence="3">VanZ family protein</fullName>
    </submittedName>
</protein>
<reference evidence="3 4" key="1">
    <citation type="submission" date="2018-10" db="EMBL/GenBank/DDBJ databases">
        <authorList>
            <person name="Li J."/>
        </authorList>
    </citation>
    <scope>NUCLEOTIDE SEQUENCE [LARGE SCALE GENOMIC DNA]</scope>
    <source>
        <strain evidence="3 4">ZD1-4</strain>
    </source>
</reference>
<dbReference type="OrthoDB" id="3787741at2"/>
<sequence>MRTPPRLRRIAALAAVAYAIALALIAFWPTPVDQPIERPIHRAVDWSQSHGAEVVTYPFIESMANVALFIPVGFLLVLILGAGRWWLSVLAGAALSAAIELGQLYFLDARFATMNDVFANTAGTLAGAALGLTLLGVVRLVDHTKQRRAGATISARVRPELDPTDASTPVP</sequence>
<dbReference type="Proteomes" id="UP000282460">
    <property type="component" value="Unassembled WGS sequence"/>
</dbReference>
<organism evidence="3 4">
    <name type="scientific">Mycetocola zhadangensis</name>
    <dbReference type="NCBI Taxonomy" id="1164595"/>
    <lineage>
        <taxon>Bacteria</taxon>
        <taxon>Bacillati</taxon>
        <taxon>Actinomycetota</taxon>
        <taxon>Actinomycetes</taxon>
        <taxon>Micrococcales</taxon>
        <taxon>Microbacteriaceae</taxon>
        <taxon>Mycetocola</taxon>
    </lineage>
</organism>
<keyword evidence="1" id="KW-1133">Transmembrane helix</keyword>
<feature type="transmembrane region" description="Helical" evidence="1">
    <location>
        <begin position="55"/>
        <end position="78"/>
    </location>
</feature>
<keyword evidence="4" id="KW-1185">Reference proteome</keyword>
<evidence type="ECO:0000259" key="2">
    <source>
        <dbReference type="Pfam" id="PF04892"/>
    </source>
</evidence>
<keyword evidence="1" id="KW-0472">Membrane</keyword>
<dbReference type="InterPro" id="IPR006976">
    <property type="entry name" value="VanZ-like"/>
</dbReference>
<feature type="transmembrane region" description="Helical" evidence="1">
    <location>
        <begin position="85"/>
        <end position="106"/>
    </location>
</feature>
<gene>
    <name evidence="3" type="ORF">D9V28_11920</name>
</gene>